<dbReference type="Proteomes" id="UP000612585">
    <property type="component" value="Unassembled WGS sequence"/>
</dbReference>
<sequence>MTFTPPASAIVASPRRRLSTARCTAVSDDEHAVSTAMLGPCRFRQYDTRFATDACIAVGATPSDPSVTNW</sequence>
<name>A0A8J3Z1J4_9ACTN</name>
<reference evidence="1" key="1">
    <citation type="submission" date="2021-01" db="EMBL/GenBank/DDBJ databases">
        <title>Whole genome shotgun sequence of Virgisporangium aurantiacum NBRC 16421.</title>
        <authorList>
            <person name="Komaki H."/>
            <person name="Tamura T."/>
        </authorList>
    </citation>
    <scope>NUCLEOTIDE SEQUENCE</scope>
    <source>
        <strain evidence="1">NBRC 16421</strain>
    </source>
</reference>
<proteinExistence type="predicted"/>
<gene>
    <name evidence="1" type="ORF">Vau01_023280</name>
</gene>
<evidence type="ECO:0000313" key="2">
    <source>
        <dbReference type="Proteomes" id="UP000612585"/>
    </source>
</evidence>
<dbReference type="AlphaFoldDB" id="A0A8J3Z1J4"/>
<comment type="caution">
    <text evidence="1">The sequence shown here is derived from an EMBL/GenBank/DDBJ whole genome shotgun (WGS) entry which is preliminary data.</text>
</comment>
<evidence type="ECO:0000313" key="1">
    <source>
        <dbReference type="EMBL" id="GIJ54812.1"/>
    </source>
</evidence>
<organism evidence="1 2">
    <name type="scientific">Virgisporangium aurantiacum</name>
    <dbReference type="NCBI Taxonomy" id="175570"/>
    <lineage>
        <taxon>Bacteria</taxon>
        <taxon>Bacillati</taxon>
        <taxon>Actinomycetota</taxon>
        <taxon>Actinomycetes</taxon>
        <taxon>Micromonosporales</taxon>
        <taxon>Micromonosporaceae</taxon>
        <taxon>Virgisporangium</taxon>
    </lineage>
</organism>
<dbReference type="EMBL" id="BOPG01000012">
    <property type="protein sequence ID" value="GIJ54812.1"/>
    <property type="molecule type" value="Genomic_DNA"/>
</dbReference>
<keyword evidence="2" id="KW-1185">Reference proteome</keyword>
<accession>A0A8J3Z1J4</accession>
<protein>
    <submittedName>
        <fullName evidence="1">Uncharacterized protein</fullName>
    </submittedName>
</protein>